<keyword evidence="8 9" id="KW-0472">Membrane</keyword>
<dbReference type="GO" id="GO:0006865">
    <property type="term" value="P:amino acid transport"/>
    <property type="evidence" value="ECO:0007669"/>
    <property type="project" value="UniProtKB-KW"/>
</dbReference>
<evidence type="ECO:0000256" key="5">
    <source>
        <dbReference type="ARBA" id="ARBA00022692"/>
    </source>
</evidence>
<evidence type="ECO:0000256" key="7">
    <source>
        <dbReference type="ARBA" id="ARBA00022989"/>
    </source>
</evidence>
<keyword evidence="7 9" id="KW-1133">Transmembrane helix</keyword>
<feature type="transmembrane region" description="Helical" evidence="9">
    <location>
        <begin position="297"/>
        <end position="321"/>
    </location>
</feature>
<dbReference type="Proteomes" id="UP000576225">
    <property type="component" value="Unassembled WGS sequence"/>
</dbReference>
<dbReference type="AlphaFoldDB" id="A0A2U1AN62"/>
<dbReference type="Pfam" id="PF13520">
    <property type="entry name" value="AA_permease_2"/>
    <property type="match status" value="1"/>
</dbReference>
<name>A0A2U1AN62_9BACT</name>
<proteinExistence type="inferred from homology"/>
<evidence type="ECO:0000256" key="6">
    <source>
        <dbReference type="ARBA" id="ARBA00022970"/>
    </source>
</evidence>
<feature type="transmembrane region" description="Helical" evidence="9">
    <location>
        <begin position="429"/>
        <end position="447"/>
    </location>
</feature>
<comment type="similarity">
    <text evidence="2">Belongs to the amino acid-polyamine-organocation (APC) superfamily. Basic amino acid/polyamine antiporter (APA) (TC 2.A.3.2) family.</text>
</comment>
<feature type="transmembrane region" description="Helical" evidence="9">
    <location>
        <begin position="404"/>
        <end position="423"/>
    </location>
</feature>
<feature type="transmembrane region" description="Helical" evidence="9">
    <location>
        <begin position="12"/>
        <end position="31"/>
    </location>
</feature>
<evidence type="ECO:0000313" key="13">
    <source>
        <dbReference type="Proteomes" id="UP000576225"/>
    </source>
</evidence>
<feature type="transmembrane region" description="Helical" evidence="9">
    <location>
        <begin position="37"/>
        <end position="59"/>
    </location>
</feature>
<organism evidence="11 12">
    <name type="scientific">Victivallis vadensis</name>
    <dbReference type="NCBI Taxonomy" id="172901"/>
    <lineage>
        <taxon>Bacteria</taxon>
        <taxon>Pseudomonadati</taxon>
        <taxon>Lentisphaerota</taxon>
        <taxon>Lentisphaeria</taxon>
        <taxon>Victivallales</taxon>
        <taxon>Victivallaceae</taxon>
        <taxon>Victivallis</taxon>
    </lineage>
</organism>
<reference evidence="11 12" key="1">
    <citation type="submission" date="2018-04" db="EMBL/GenBank/DDBJ databases">
        <title>Genomic Encyclopedia of Type Strains, Phase IV (KMG-IV): sequencing the most valuable type-strain genomes for metagenomic binning, comparative biology and taxonomic classification.</title>
        <authorList>
            <person name="Goeker M."/>
        </authorList>
    </citation>
    <scope>NUCLEOTIDE SEQUENCE [LARGE SCALE GENOMIC DNA]</scope>
    <source>
        <strain evidence="11 12">DSM 14823</strain>
    </source>
</reference>
<feature type="transmembrane region" description="Helical" evidence="9">
    <location>
        <begin position="242"/>
        <end position="263"/>
    </location>
</feature>
<dbReference type="InterPro" id="IPR004754">
    <property type="entry name" value="Amino_acid_antiprt"/>
</dbReference>
<evidence type="ECO:0000313" key="12">
    <source>
        <dbReference type="Proteomes" id="UP000245959"/>
    </source>
</evidence>
<keyword evidence="4" id="KW-1003">Cell membrane</keyword>
<evidence type="ECO:0000256" key="9">
    <source>
        <dbReference type="SAM" id="Phobius"/>
    </source>
</evidence>
<reference evidence="10 13" key="2">
    <citation type="submission" date="2020-04" db="EMBL/GenBank/DDBJ databases">
        <authorList>
            <person name="Hitch T.C.A."/>
            <person name="Wylensek D."/>
            <person name="Clavel T."/>
        </authorList>
    </citation>
    <scope>NUCLEOTIDE SEQUENCE [LARGE SCALE GENOMIC DNA]</scope>
    <source>
        <strain evidence="10 13">COR2-253-APC-1A</strain>
    </source>
</reference>
<protein>
    <submittedName>
        <fullName evidence="10">Amino acid permease</fullName>
    </submittedName>
    <submittedName>
        <fullName evidence="11">Amino acid/polyamine/organocation transporter (APC superfamily)</fullName>
    </submittedName>
</protein>
<dbReference type="OrthoDB" id="9762947at2"/>
<sequence length="518" mass="56609">MADSNDNKKLGVIALAALVVSAMIGGGIFSLPQNMAASASVMAVIIAWVITGIGMYFIANTFRILADARPDATTGIYAYARLGFGRFAGFQMAWAYWLCNIFGNVGFAVLLMDAFNYFFPGTFTGGNNLYSIIGGSIVIWGMNFMVLAGMKQAAFINVVGTICKLVPIALFILIMLFAFRWAFFTTDMFGTETIPAHNIKPLGSMLSQIQSTMMVTLWAFIGIEGAVVVSGKAKSQSAVGKATLLGFLGCLAIYALLSILPFGRMYQPELAKLANPSTAPLLQDVVHGAWAGDVMNAGVIVALLTSWLAFTIMIAQIPYAAAMDGTFPRVFKKENKKGTPNVSLIVTSAVMQLTMIFVYFASNAWNTMLTITSVMILPPYLACTLFLWKICAKKQYPENMPVKFHFAFFCGVAGSLFALWMIYSAGLSYLMMAFIFLLVGIPVFVWARRNYLDDNPEEQDRRMFTKAEAIGAVIVVVVALISLITMAAKSPAVEKHFHKWAKWPVAEAKAIEHDIEKL</sequence>
<feature type="transmembrane region" description="Helical" evidence="9">
    <location>
        <begin position="162"/>
        <end position="183"/>
    </location>
</feature>
<feature type="transmembrane region" description="Helical" evidence="9">
    <location>
        <begin position="467"/>
        <end position="488"/>
    </location>
</feature>
<evidence type="ECO:0000313" key="11">
    <source>
        <dbReference type="EMBL" id="PVY37852.1"/>
    </source>
</evidence>
<dbReference type="GO" id="GO:0022857">
    <property type="term" value="F:transmembrane transporter activity"/>
    <property type="evidence" value="ECO:0007669"/>
    <property type="project" value="InterPro"/>
</dbReference>
<dbReference type="PIRSF" id="PIRSF006060">
    <property type="entry name" value="AA_transporter"/>
    <property type="match status" value="1"/>
</dbReference>
<dbReference type="Gene3D" id="1.20.1740.10">
    <property type="entry name" value="Amino acid/polyamine transporter I"/>
    <property type="match status" value="1"/>
</dbReference>
<feature type="transmembrane region" description="Helical" evidence="9">
    <location>
        <begin position="342"/>
        <end position="362"/>
    </location>
</feature>
<evidence type="ECO:0000313" key="10">
    <source>
        <dbReference type="EMBL" id="NMD88954.1"/>
    </source>
</evidence>
<dbReference type="InterPro" id="IPR050367">
    <property type="entry name" value="APC_superfamily"/>
</dbReference>
<evidence type="ECO:0000256" key="4">
    <source>
        <dbReference type="ARBA" id="ARBA00022475"/>
    </source>
</evidence>
<evidence type="ECO:0000256" key="3">
    <source>
        <dbReference type="ARBA" id="ARBA00022448"/>
    </source>
</evidence>
<feature type="transmembrane region" description="Helical" evidence="9">
    <location>
        <begin position="94"/>
        <end position="117"/>
    </location>
</feature>
<keyword evidence="5 9" id="KW-0812">Transmembrane</keyword>
<evidence type="ECO:0000256" key="8">
    <source>
        <dbReference type="ARBA" id="ARBA00023136"/>
    </source>
</evidence>
<dbReference type="NCBIfam" id="TIGR00905">
    <property type="entry name" value="2A0302"/>
    <property type="match status" value="1"/>
</dbReference>
<evidence type="ECO:0000256" key="1">
    <source>
        <dbReference type="ARBA" id="ARBA00004651"/>
    </source>
</evidence>
<keyword evidence="3" id="KW-0813">Transport</keyword>
<dbReference type="PANTHER" id="PTHR42770:SF4">
    <property type="entry name" value="ARGININE_ORNITHINE ANTIPORTER-RELATED"/>
    <property type="match status" value="1"/>
</dbReference>
<accession>A0A2U1AN62</accession>
<comment type="subcellular location">
    <subcellularLocation>
        <location evidence="1">Cell membrane</location>
        <topology evidence="1">Multi-pass membrane protein</topology>
    </subcellularLocation>
</comment>
<gene>
    <name evidence="11" type="ORF">C8D82_13010</name>
    <name evidence="10" type="ORF">HF882_20425</name>
</gene>
<dbReference type="GO" id="GO:0005886">
    <property type="term" value="C:plasma membrane"/>
    <property type="evidence" value="ECO:0007669"/>
    <property type="project" value="UniProtKB-SubCell"/>
</dbReference>
<keyword evidence="6" id="KW-0029">Amino-acid transport</keyword>
<feature type="transmembrane region" description="Helical" evidence="9">
    <location>
        <begin position="209"/>
        <end position="230"/>
    </location>
</feature>
<dbReference type="PANTHER" id="PTHR42770">
    <property type="entry name" value="AMINO ACID TRANSPORTER-RELATED"/>
    <property type="match status" value="1"/>
</dbReference>
<dbReference type="EMBL" id="JABAEW010000067">
    <property type="protein sequence ID" value="NMD88954.1"/>
    <property type="molecule type" value="Genomic_DNA"/>
</dbReference>
<feature type="transmembrane region" description="Helical" evidence="9">
    <location>
        <begin position="368"/>
        <end position="392"/>
    </location>
</feature>
<dbReference type="EMBL" id="QEKH01000030">
    <property type="protein sequence ID" value="PVY37852.1"/>
    <property type="molecule type" value="Genomic_DNA"/>
</dbReference>
<keyword evidence="12" id="KW-1185">Reference proteome</keyword>
<evidence type="ECO:0000256" key="2">
    <source>
        <dbReference type="ARBA" id="ARBA00008220"/>
    </source>
</evidence>
<dbReference type="RefSeq" id="WP_116885269.1">
    <property type="nucleotide sequence ID" value="NZ_CAUBWW010000033.1"/>
</dbReference>
<dbReference type="InterPro" id="IPR002293">
    <property type="entry name" value="AA/rel_permease1"/>
</dbReference>
<feature type="transmembrane region" description="Helical" evidence="9">
    <location>
        <begin position="129"/>
        <end position="150"/>
    </location>
</feature>
<dbReference type="Proteomes" id="UP000245959">
    <property type="component" value="Unassembled WGS sequence"/>
</dbReference>
<comment type="caution">
    <text evidence="11">The sequence shown here is derived from an EMBL/GenBank/DDBJ whole genome shotgun (WGS) entry which is preliminary data.</text>
</comment>